<dbReference type="RefSeq" id="WP_232067752.1">
    <property type="nucleotide sequence ID" value="NZ_AP022600.1"/>
</dbReference>
<organism evidence="4 5">
    <name type="scientific">Mycolicibacterium tokaiense</name>
    <dbReference type="NCBI Taxonomy" id="39695"/>
    <lineage>
        <taxon>Bacteria</taxon>
        <taxon>Bacillati</taxon>
        <taxon>Actinomycetota</taxon>
        <taxon>Actinomycetes</taxon>
        <taxon>Mycobacteriales</taxon>
        <taxon>Mycobacteriaceae</taxon>
        <taxon>Mycolicibacterium</taxon>
    </lineage>
</organism>
<dbReference type="Proteomes" id="UP000254978">
    <property type="component" value="Unassembled WGS sequence"/>
</dbReference>
<keyword evidence="5" id="KW-1185">Reference proteome</keyword>
<evidence type="ECO:0000313" key="4">
    <source>
        <dbReference type="EMBL" id="STZ60013.1"/>
    </source>
</evidence>
<evidence type="ECO:0000256" key="2">
    <source>
        <dbReference type="ARBA" id="ARBA00023002"/>
    </source>
</evidence>
<sequence>MVTTTGPSTSRPNLDGTRLRQAFAHYPTGVVVVGALIDGKPVGMAVSSFVSMSLDPPLVAISIAHSSTTWPTLSAAPTLGLTVLSEHQEHASRALSARVGDRFAGVDWRAGDDGAVFIDDGSLHIAVGVEETLPAGDHHLVLLRIADISTHAEAHKPLVFHGSGYHRLVR</sequence>
<dbReference type="SUPFAM" id="SSF50475">
    <property type="entry name" value="FMN-binding split barrel"/>
    <property type="match status" value="1"/>
</dbReference>
<dbReference type="EMBL" id="UGQT01000001">
    <property type="protein sequence ID" value="STZ60013.1"/>
    <property type="molecule type" value="Genomic_DNA"/>
</dbReference>
<evidence type="ECO:0000313" key="5">
    <source>
        <dbReference type="Proteomes" id="UP000254978"/>
    </source>
</evidence>
<protein>
    <submittedName>
        <fullName evidence="4">Conserved protein of DIM6/NTAB family</fullName>
        <ecNumber evidence="4">1.5.1.36</ecNumber>
    </submittedName>
</protein>
<accession>A0A378TJN6</accession>
<dbReference type="InterPro" id="IPR050268">
    <property type="entry name" value="NADH-dep_flavin_reductase"/>
</dbReference>
<dbReference type="InterPro" id="IPR002563">
    <property type="entry name" value="Flavin_Rdtase-like_dom"/>
</dbReference>
<proteinExistence type="inferred from homology"/>
<dbReference type="GO" id="GO:0010181">
    <property type="term" value="F:FMN binding"/>
    <property type="evidence" value="ECO:0007669"/>
    <property type="project" value="InterPro"/>
</dbReference>
<dbReference type="Gene3D" id="2.30.110.10">
    <property type="entry name" value="Electron Transport, Fmn-binding Protein, Chain A"/>
    <property type="match status" value="1"/>
</dbReference>
<gene>
    <name evidence="4" type="primary">hsaB_5</name>
    <name evidence="4" type="ORF">NCTC10821_03551</name>
</gene>
<dbReference type="GO" id="GO:0036382">
    <property type="term" value="F:flavin reductase (NADH) activity"/>
    <property type="evidence" value="ECO:0007669"/>
    <property type="project" value="UniProtKB-EC"/>
</dbReference>
<comment type="similarity">
    <text evidence="1">Belongs to the non-flavoprotein flavin reductase family.</text>
</comment>
<dbReference type="SMART" id="SM00903">
    <property type="entry name" value="Flavin_Reduct"/>
    <property type="match status" value="1"/>
</dbReference>
<dbReference type="Pfam" id="PF01613">
    <property type="entry name" value="Flavin_Reduct"/>
    <property type="match status" value="1"/>
</dbReference>
<dbReference type="PANTHER" id="PTHR30466">
    <property type="entry name" value="FLAVIN REDUCTASE"/>
    <property type="match status" value="1"/>
</dbReference>
<evidence type="ECO:0000256" key="1">
    <source>
        <dbReference type="ARBA" id="ARBA00008898"/>
    </source>
</evidence>
<dbReference type="EC" id="1.5.1.36" evidence="4"/>
<dbReference type="GO" id="GO:0042602">
    <property type="term" value="F:riboflavin reductase (NADPH) activity"/>
    <property type="evidence" value="ECO:0007669"/>
    <property type="project" value="TreeGrafter"/>
</dbReference>
<evidence type="ECO:0000259" key="3">
    <source>
        <dbReference type="SMART" id="SM00903"/>
    </source>
</evidence>
<reference evidence="4 5" key="1">
    <citation type="submission" date="2018-06" db="EMBL/GenBank/DDBJ databases">
        <authorList>
            <consortium name="Pathogen Informatics"/>
            <person name="Doyle S."/>
        </authorList>
    </citation>
    <scope>NUCLEOTIDE SEQUENCE [LARGE SCALE GENOMIC DNA]</scope>
    <source>
        <strain evidence="4 5">NCTC10821</strain>
    </source>
</reference>
<dbReference type="InterPro" id="IPR012349">
    <property type="entry name" value="Split_barrel_FMN-bd"/>
</dbReference>
<dbReference type="PANTHER" id="PTHR30466:SF11">
    <property type="entry name" value="FLAVIN-DEPENDENT MONOOXYGENASE, REDUCTASE SUBUNIT HSAB"/>
    <property type="match status" value="1"/>
</dbReference>
<dbReference type="AlphaFoldDB" id="A0A378TJN6"/>
<feature type="domain" description="Flavin reductase like" evidence="3">
    <location>
        <begin position="23"/>
        <end position="167"/>
    </location>
</feature>
<name>A0A378TJN6_9MYCO</name>
<keyword evidence="2 4" id="KW-0560">Oxidoreductase</keyword>